<proteinExistence type="predicted"/>
<accession>A0ABR0TX13</accession>
<feature type="transmembrane region" description="Helical" evidence="2">
    <location>
        <begin position="6"/>
        <end position="25"/>
    </location>
</feature>
<gene>
    <name evidence="3" type="ORF">QM012_000388</name>
</gene>
<feature type="compositionally biased region" description="Basic residues" evidence="1">
    <location>
        <begin position="51"/>
        <end position="65"/>
    </location>
</feature>
<evidence type="ECO:0000256" key="2">
    <source>
        <dbReference type="SAM" id="Phobius"/>
    </source>
</evidence>
<dbReference type="Proteomes" id="UP001341245">
    <property type="component" value="Unassembled WGS sequence"/>
</dbReference>
<keyword evidence="2" id="KW-1133">Transmembrane helix</keyword>
<protein>
    <submittedName>
        <fullName evidence="3">Uncharacterized protein</fullName>
    </submittedName>
</protein>
<keyword evidence="2" id="KW-0472">Membrane</keyword>
<reference evidence="3 4" key="1">
    <citation type="submission" date="2023-11" db="EMBL/GenBank/DDBJ databases">
        <title>Draft genome sequence and annotation of the polyextremotolerant black yeast-like fungus Aureobasidium pullulans NRRL 62042.</title>
        <authorList>
            <person name="Dielentheis-Frenken M.R.E."/>
            <person name="Wibberg D."/>
            <person name="Blank L.M."/>
            <person name="Tiso T."/>
        </authorList>
    </citation>
    <scope>NUCLEOTIDE SEQUENCE [LARGE SCALE GENOMIC DNA]</scope>
    <source>
        <strain evidence="3 4">NRRL 62042</strain>
    </source>
</reference>
<evidence type="ECO:0000313" key="3">
    <source>
        <dbReference type="EMBL" id="KAK6008485.1"/>
    </source>
</evidence>
<evidence type="ECO:0000256" key="1">
    <source>
        <dbReference type="SAM" id="MobiDB-lite"/>
    </source>
</evidence>
<feature type="compositionally biased region" description="Basic and acidic residues" evidence="1">
    <location>
        <begin position="66"/>
        <end position="88"/>
    </location>
</feature>
<keyword evidence="4" id="KW-1185">Reference proteome</keyword>
<sequence>MFERPATLAAVIPCAVLVYLSLTPAGHYMARKQLKNWESQGQDGEPEAMKGHKIAKLHGHEHTKKHGSEAHREEHVGKAEGDKESKGR</sequence>
<feature type="region of interest" description="Disordered" evidence="1">
    <location>
        <begin position="38"/>
        <end position="88"/>
    </location>
</feature>
<organism evidence="3 4">
    <name type="scientific">Aureobasidium pullulans</name>
    <name type="common">Black yeast</name>
    <name type="synonym">Pullularia pullulans</name>
    <dbReference type="NCBI Taxonomy" id="5580"/>
    <lineage>
        <taxon>Eukaryota</taxon>
        <taxon>Fungi</taxon>
        <taxon>Dikarya</taxon>
        <taxon>Ascomycota</taxon>
        <taxon>Pezizomycotina</taxon>
        <taxon>Dothideomycetes</taxon>
        <taxon>Dothideomycetidae</taxon>
        <taxon>Dothideales</taxon>
        <taxon>Saccotheciaceae</taxon>
        <taxon>Aureobasidium</taxon>
    </lineage>
</organism>
<comment type="caution">
    <text evidence="3">The sequence shown here is derived from an EMBL/GenBank/DDBJ whole genome shotgun (WGS) entry which is preliminary data.</text>
</comment>
<keyword evidence="2" id="KW-0812">Transmembrane</keyword>
<name>A0ABR0TX13_AURPU</name>
<evidence type="ECO:0000313" key="4">
    <source>
        <dbReference type="Proteomes" id="UP001341245"/>
    </source>
</evidence>
<dbReference type="EMBL" id="JASGXD010000001">
    <property type="protein sequence ID" value="KAK6008485.1"/>
    <property type="molecule type" value="Genomic_DNA"/>
</dbReference>